<dbReference type="EMBL" id="AYYP01000060">
    <property type="protein sequence ID" value="KRM63648.1"/>
    <property type="molecule type" value="Genomic_DNA"/>
</dbReference>
<comment type="caution">
    <text evidence="1">The sequence shown here is derived from an EMBL/GenBank/DDBJ whole genome shotgun (WGS) entry which is preliminary data.</text>
</comment>
<dbReference type="InterPro" id="IPR029058">
    <property type="entry name" value="AB_hydrolase_fold"/>
</dbReference>
<dbReference type="GO" id="GO:0016787">
    <property type="term" value="F:hydrolase activity"/>
    <property type="evidence" value="ECO:0007669"/>
    <property type="project" value="UniProtKB-KW"/>
</dbReference>
<dbReference type="SUPFAM" id="SSF53474">
    <property type="entry name" value="alpha/beta-Hydrolases"/>
    <property type="match status" value="1"/>
</dbReference>
<organism evidence="1 2">
    <name type="scientific">Ligilactobacillus agilis DSM 20509</name>
    <dbReference type="NCBI Taxonomy" id="1423718"/>
    <lineage>
        <taxon>Bacteria</taxon>
        <taxon>Bacillati</taxon>
        <taxon>Bacillota</taxon>
        <taxon>Bacilli</taxon>
        <taxon>Lactobacillales</taxon>
        <taxon>Lactobacillaceae</taxon>
        <taxon>Ligilactobacillus</taxon>
    </lineage>
</organism>
<dbReference type="OrthoDB" id="503948at2"/>
<sequence>MTERWRKFLVIGASLFVLLAGGFLVIRQGIWHANAKKYRQSQVPTLYLHGYGSSYKAEESLVKAALNSGASSGVIRANVSKSGKVSLKGKFTANVNNPLVEVNFVDNKNGNYHQDGVYLKAVVEKLQARYQIKQFNVVAHSMGNMAVAYYLLDNGQDKKLPRLNKQVSLAGHYNGILNYDAPKDASLRKDGAPKVQTNSYQALLPLKKRYPKQVAVLNIYGDLNDGSHSDGRVANASSKSLAYLVADRAASYQELVIKGKGGQHSRLHENRRVAQRIVNFLFLKS</sequence>
<protein>
    <submittedName>
        <fullName evidence="1">Cell surface hydrolase</fullName>
    </submittedName>
</protein>
<dbReference type="Pfam" id="PF06028">
    <property type="entry name" value="DUF915"/>
    <property type="match status" value="1"/>
</dbReference>
<dbReference type="RefSeq" id="WP_056977067.1">
    <property type="nucleotide sequence ID" value="NZ_AYYP01000060.1"/>
</dbReference>
<proteinExistence type="predicted"/>
<gene>
    <name evidence="1" type="ORF">FC14_GL000434</name>
</gene>
<accession>A0A0R2A964</accession>
<dbReference type="AlphaFoldDB" id="A0A0R2A964"/>
<dbReference type="InterPro" id="IPR010315">
    <property type="entry name" value="DUF915_hydro-like"/>
</dbReference>
<evidence type="ECO:0000313" key="1">
    <source>
        <dbReference type="EMBL" id="KRM63648.1"/>
    </source>
</evidence>
<evidence type="ECO:0000313" key="2">
    <source>
        <dbReference type="Proteomes" id="UP000051008"/>
    </source>
</evidence>
<dbReference type="Gene3D" id="3.40.50.1820">
    <property type="entry name" value="alpha/beta hydrolase"/>
    <property type="match status" value="1"/>
</dbReference>
<reference evidence="1 2" key="1">
    <citation type="journal article" date="2015" name="Genome Announc.">
        <title>Expanding the biotechnology potential of lactobacilli through comparative genomics of 213 strains and associated genera.</title>
        <authorList>
            <person name="Sun Z."/>
            <person name="Harris H.M."/>
            <person name="McCann A."/>
            <person name="Guo C."/>
            <person name="Argimon S."/>
            <person name="Zhang W."/>
            <person name="Yang X."/>
            <person name="Jeffery I.B."/>
            <person name="Cooney J.C."/>
            <person name="Kagawa T.F."/>
            <person name="Liu W."/>
            <person name="Song Y."/>
            <person name="Salvetti E."/>
            <person name="Wrobel A."/>
            <person name="Rasinkangas P."/>
            <person name="Parkhill J."/>
            <person name="Rea M.C."/>
            <person name="O'Sullivan O."/>
            <person name="Ritari J."/>
            <person name="Douillard F.P."/>
            <person name="Paul Ross R."/>
            <person name="Yang R."/>
            <person name="Briner A.E."/>
            <person name="Felis G.E."/>
            <person name="de Vos W.M."/>
            <person name="Barrangou R."/>
            <person name="Klaenhammer T.R."/>
            <person name="Caufield P.W."/>
            <person name="Cui Y."/>
            <person name="Zhang H."/>
            <person name="O'Toole P.W."/>
        </authorList>
    </citation>
    <scope>NUCLEOTIDE SEQUENCE [LARGE SCALE GENOMIC DNA]</scope>
    <source>
        <strain evidence="1 2">DSM 20509</strain>
    </source>
</reference>
<keyword evidence="2" id="KW-1185">Reference proteome</keyword>
<dbReference type="Proteomes" id="UP000051008">
    <property type="component" value="Unassembled WGS sequence"/>
</dbReference>
<dbReference type="PATRIC" id="fig|1423718.3.peg.453"/>
<name>A0A0R2A964_9LACO</name>
<keyword evidence="1" id="KW-0378">Hydrolase</keyword>